<organism evidence="2 3">
    <name type="scientific">Necator americanus</name>
    <name type="common">Human hookworm</name>
    <dbReference type="NCBI Taxonomy" id="51031"/>
    <lineage>
        <taxon>Eukaryota</taxon>
        <taxon>Metazoa</taxon>
        <taxon>Ecdysozoa</taxon>
        <taxon>Nematoda</taxon>
        <taxon>Chromadorea</taxon>
        <taxon>Rhabditida</taxon>
        <taxon>Rhabditina</taxon>
        <taxon>Rhabditomorpha</taxon>
        <taxon>Strongyloidea</taxon>
        <taxon>Ancylostomatidae</taxon>
        <taxon>Bunostominae</taxon>
        <taxon>Necator</taxon>
    </lineage>
</organism>
<keyword evidence="3" id="KW-1185">Reference proteome</keyword>
<comment type="caution">
    <text evidence="2">The sequence shown here is derived from an EMBL/GenBank/DDBJ whole genome shotgun (WGS) entry which is preliminary data.</text>
</comment>
<feature type="region of interest" description="Disordered" evidence="1">
    <location>
        <begin position="379"/>
        <end position="403"/>
    </location>
</feature>
<dbReference type="InterPro" id="IPR053360">
    <property type="entry name" value="Zinc_finger_domain"/>
</dbReference>
<dbReference type="EMBL" id="JAVFWL010000001">
    <property type="protein sequence ID" value="KAK6727256.1"/>
    <property type="molecule type" value="Genomic_DNA"/>
</dbReference>
<evidence type="ECO:0008006" key="4">
    <source>
        <dbReference type="Google" id="ProtNLM"/>
    </source>
</evidence>
<evidence type="ECO:0000256" key="1">
    <source>
        <dbReference type="SAM" id="MobiDB-lite"/>
    </source>
</evidence>
<dbReference type="PANTHER" id="PTHR36945:SF1">
    <property type="entry name" value="ZINC FINGER PROTEIN C02F5.12-RELATED"/>
    <property type="match status" value="1"/>
</dbReference>
<name>A0ABR1BQ98_NECAM</name>
<sequence>MRARIFPPVSSSLARSVSSYVQVNIYGTNLKKLRAQGVDIKHILQFVGCRCIIMDVPVFSNEFKKSGGCGGKLLNKAIGTSALGDQSSCPDEMDPYSESTSATVTARTAHVIPSEKPCGNELLEEILAEEFMDCQSGFNTTVISEEHIGPLTSTPLAFKDVNFRTSVIIDDSYLCPGNDLEEAISKNTRNSIGIAEFCQEESVNARNETSEYHINEAGLTESSFVAFRSAVMEGMRADDDSKCLFADIATKYGDPEKLPKPNMCPPQNDSHLEIYQSDKQFSALPEGVGETDAAFEPQKKVAVHKNPFRAKKAKLSIPQMKLTRKLSSCEEVLESSSETEEDTMRDEHSSCTAKQIDLGRPHCERIKETASELLRNCIQRPTAKPESPKSSRSIQKRQHAGISKNQQNFIGDVADEQSNQVANQERTIRRKSTSRAKYKGDEIVFRCHIPLCEKELLWRRRYGKNRLVDHVRTHWGKAVKQCKLCDFKASNFRKVHNHHSMVHSDQPYSGALSNETKEDLDELLELWKRCFPGEHDYQDLNWPLQDVQKCGKQRIDLRSRREQVS</sequence>
<dbReference type="Proteomes" id="UP001303046">
    <property type="component" value="Unassembled WGS sequence"/>
</dbReference>
<gene>
    <name evidence="2" type="primary">Necator_chrI.g1270</name>
    <name evidence="2" type="ORF">RB195_005144</name>
</gene>
<dbReference type="PANTHER" id="PTHR36945">
    <property type="entry name" value="HIGH INCIDENCE OF MALES (INCREASED X CHROMOSOME LOSS)-RELATED-RELATED"/>
    <property type="match status" value="1"/>
</dbReference>
<proteinExistence type="predicted"/>
<evidence type="ECO:0000313" key="2">
    <source>
        <dbReference type="EMBL" id="KAK6727256.1"/>
    </source>
</evidence>
<reference evidence="2 3" key="1">
    <citation type="submission" date="2023-08" db="EMBL/GenBank/DDBJ databases">
        <title>A Necator americanus chromosomal reference genome.</title>
        <authorList>
            <person name="Ilik V."/>
            <person name="Petrzelkova K.J."/>
            <person name="Pardy F."/>
            <person name="Fuh T."/>
            <person name="Niatou-Singa F.S."/>
            <person name="Gouil Q."/>
            <person name="Baker L."/>
            <person name="Ritchie M.E."/>
            <person name="Jex A.R."/>
            <person name="Gazzola D."/>
            <person name="Li H."/>
            <person name="Toshio Fujiwara R."/>
            <person name="Zhan B."/>
            <person name="Aroian R.V."/>
            <person name="Pafco B."/>
            <person name="Schwarz E.M."/>
        </authorList>
    </citation>
    <scope>NUCLEOTIDE SEQUENCE [LARGE SCALE GENOMIC DNA]</scope>
    <source>
        <strain evidence="2 3">Aroian</strain>
        <tissue evidence="2">Whole animal</tissue>
    </source>
</reference>
<protein>
    <recommendedName>
        <fullName evidence="4">C2H2-type domain-containing protein</fullName>
    </recommendedName>
</protein>
<accession>A0ABR1BQ98</accession>
<evidence type="ECO:0000313" key="3">
    <source>
        <dbReference type="Proteomes" id="UP001303046"/>
    </source>
</evidence>